<reference evidence="1" key="1">
    <citation type="submission" date="2018-11" db="EMBL/GenBank/DDBJ databases">
        <title>The sequence and de novo assembly of Larimichthys crocea genome using PacBio and Hi-C technologies.</title>
        <authorList>
            <person name="Xu P."/>
            <person name="Chen B."/>
            <person name="Zhou Z."/>
            <person name="Ke Q."/>
            <person name="Wu Y."/>
            <person name="Bai H."/>
            <person name="Pu F."/>
        </authorList>
    </citation>
    <scope>NUCLEOTIDE SEQUENCE</scope>
    <source>
        <tissue evidence="1">Muscle</tissue>
    </source>
</reference>
<accession>A0ACD3RAY2</accession>
<sequence>MNTVLVQEMERYNTLCSTIRLSLQNLLKAIKGLVVMDAELEAVAGSLIVGKVPEKWAKRSYPSLKPLGSYITDFLSRLKFLQDWYDSSKPSVFWLSGFFFTQAFLTGAMQNYARKYHIPIDLLGFDFEVLPIDESDTSPEDGVYVNGMFLDGARWDKESGVLAEQHPKVLFDVMPIIWIKPTQKNINEPEKLFVCPLYKTSERKGTLSTTGHSTNFVISMMLPTSRLPQHWIKRGVAMLCQLDD</sequence>
<evidence type="ECO:0000313" key="1">
    <source>
        <dbReference type="EMBL" id="TMS16482.1"/>
    </source>
</evidence>
<organism evidence="1 2">
    <name type="scientific">Larimichthys crocea</name>
    <name type="common">Large yellow croaker</name>
    <name type="synonym">Pseudosciaena crocea</name>
    <dbReference type="NCBI Taxonomy" id="215358"/>
    <lineage>
        <taxon>Eukaryota</taxon>
        <taxon>Metazoa</taxon>
        <taxon>Chordata</taxon>
        <taxon>Craniata</taxon>
        <taxon>Vertebrata</taxon>
        <taxon>Euteleostomi</taxon>
        <taxon>Actinopterygii</taxon>
        <taxon>Neopterygii</taxon>
        <taxon>Teleostei</taxon>
        <taxon>Neoteleostei</taxon>
        <taxon>Acanthomorphata</taxon>
        <taxon>Eupercaria</taxon>
        <taxon>Sciaenidae</taxon>
        <taxon>Larimichthys</taxon>
    </lineage>
</organism>
<evidence type="ECO:0000313" key="2">
    <source>
        <dbReference type="Proteomes" id="UP000793456"/>
    </source>
</evidence>
<comment type="caution">
    <text evidence="1">The sequence shown here is derived from an EMBL/GenBank/DDBJ whole genome shotgun (WGS) entry which is preliminary data.</text>
</comment>
<name>A0ACD3RAY2_LARCR</name>
<dbReference type="Proteomes" id="UP000793456">
    <property type="component" value="Chromosome VIII"/>
</dbReference>
<protein>
    <submittedName>
        <fullName evidence="1">Uncharacterized protein</fullName>
    </submittedName>
</protein>
<keyword evidence="2" id="KW-1185">Reference proteome</keyword>
<dbReference type="EMBL" id="CM011681">
    <property type="protein sequence ID" value="TMS16482.1"/>
    <property type="molecule type" value="Genomic_DNA"/>
</dbReference>
<gene>
    <name evidence="1" type="ORF">E3U43_013775</name>
</gene>
<proteinExistence type="predicted"/>